<evidence type="ECO:0000313" key="2">
    <source>
        <dbReference type="Proteomes" id="UP001218188"/>
    </source>
</evidence>
<gene>
    <name evidence="1" type="ORF">C8F04DRAFT_965571</name>
</gene>
<evidence type="ECO:0008006" key="3">
    <source>
        <dbReference type="Google" id="ProtNLM"/>
    </source>
</evidence>
<reference evidence="1" key="1">
    <citation type="submission" date="2023-03" db="EMBL/GenBank/DDBJ databases">
        <title>Massive genome expansion in bonnet fungi (Mycena s.s.) driven by repeated elements and novel gene families across ecological guilds.</title>
        <authorList>
            <consortium name="Lawrence Berkeley National Laboratory"/>
            <person name="Harder C.B."/>
            <person name="Miyauchi S."/>
            <person name="Viragh M."/>
            <person name="Kuo A."/>
            <person name="Thoen E."/>
            <person name="Andreopoulos B."/>
            <person name="Lu D."/>
            <person name="Skrede I."/>
            <person name="Drula E."/>
            <person name="Henrissat B."/>
            <person name="Morin E."/>
            <person name="Kohler A."/>
            <person name="Barry K."/>
            <person name="LaButti K."/>
            <person name="Morin E."/>
            <person name="Salamov A."/>
            <person name="Lipzen A."/>
            <person name="Mereny Z."/>
            <person name="Hegedus B."/>
            <person name="Baldrian P."/>
            <person name="Stursova M."/>
            <person name="Weitz H."/>
            <person name="Taylor A."/>
            <person name="Grigoriev I.V."/>
            <person name="Nagy L.G."/>
            <person name="Martin F."/>
            <person name="Kauserud H."/>
        </authorList>
    </citation>
    <scope>NUCLEOTIDE SEQUENCE</scope>
    <source>
        <strain evidence="1">CBHHK200</strain>
    </source>
</reference>
<accession>A0AAD6SGH9</accession>
<dbReference type="EMBL" id="JARJCM010000129">
    <property type="protein sequence ID" value="KAJ7027120.1"/>
    <property type="molecule type" value="Genomic_DNA"/>
</dbReference>
<comment type="caution">
    <text evidence="1">The sequence shown here is derived from an EMBL/GenBank/DDBJ whole genome shotgun (WGS) entry which is preliminary data.</text>
</comment>
<organism evidence="1 2">
    <name type="scientific">Mycena alexandri</name>
    <dbReference type="NCBI Taxonomy" id="1745969"/>
    <lineage>
        <taxon>Eukaryota</taxon>
        <taxon>Fungi</taxon>
        <taxon>Dikarya</taxon>
        <taxon>Basidiomycota</taxon>
        <taxon>Agaricomycotina</taxon>
        <taxon>Agaricomycetes</taxon>
        <taxon>Agaricomycetidae</taxon>
        <taxon>Agaricales</taxon>
        <taxon>Marasmiineae</taxon>
        <taxon>Mycenaceae</taxon>
        <taxon>Mycena</taxon>
    </lineage>
</organism>
<protein>
    <recommendedName>
        <fullName evidence="3">HAT C-terminal dimerisation domain-containing protein</fullName>
    </recommendedName>
</protein>
<sequence>MPTLSSTTEENPQLAIPGVSISVERLFSSVKKTLSDDHSSMTVETASVDIVTKEWIKAGLAEGLNWMDFIRIIER</sequence>
<dbReference type="AlphaFoldDB" id="A0AAD6SGH9"/>
<keyword evidence="2" id="KW-1185">Reference proteome</keyword>
<proteinExistence type="predicted"/>
<name>A0AAD6SGH9_9AGAR</name>
<evidence type="ECO:0000313" key="1">
    <source>
        <dbReference type="EMBL" id="KAJ7027120.1"/>
    </source>
</evidence>
<dbReference type="Proteomes" id="UP001218188">
    <property type="component" value="Unassembled WGS sequence"/>
</dbReference>